<proteinExistence type="predicted"/>
<comment type="caution">
    <text evidence="2">The sequence shown here is derived from an EMBL/GenBank/DDBJ whole genome shotgun (WGS) entry which is preliminary data.</text>
</comment>
<accession>A0A2N1M5U3</accession>
<dbReference type="EMBL" id="LLXL01004921">
    <property type="protein sequence ID" value="PKK56960.1"/>
    <property type="molecule type" value="Genomic_DNA"/>
</dbReference>
<reference evidence="2 3" key="2">
    <citation type="submission" date="2017-10" db="EMBL/GenBank/DDBJ databases">
        <title>Extensive intraspecific genome diversity in a model arbuscular mycorrhizal fungus.</title>
        <authorList>
            <person name="Chen E.C.H."/>
            <person name="Morin E."/>
            <person name="Baudet D."/>
            <person name="Noel J."/>
            <person name="Ndikumana S."/>
            <person name="Charron P."/>
            <person name="St-Onge C."/>
            <person name="Giorgi J."/>
            <person name="Grigoriev I.V."/>
            <person name="Roux C."/>
            <person name="Martin F.M."/>
            <person name="Corradi N."/>
        </authorList>
    </citation>
    <scope>NUCLEOTIDE SEQUENCE [LARGE SCALE GENOMIC DNA]</scope>
    <source>
        <strain evidence="2 3">C2</strain>
    </source>
</reference>
<feature type="compositionally biased region" description="Basic and acidic residues" evidence="1">
    <location>
        <begin position="62"/>
        <end position="73"/>
    </location>
</feature>
<dbReference type="Proteomes" id="UP000233469">
    <property type="component" value="Unassembled WGS sequence"/>
</dbReference>
<organism evidence="2 3">
    <name type="scientific">Rhizophagus irregularis</name>
    <dbReference type="NCBI Taxonomy" id="588596"/>
    <lineage>
        <taxon>Eukaryota</taxon>
        <taxon>Fungi</taxon>
        <taxon>Fungi incertae sedis</taxon>
        <taxon>Mucoromycota</taxon>
        <taxon>Glomeromycotina</taxon>
        <taxon>Glomeromycetes</taxon>
        <taxon>Glomerales</taxon>
        <taxon>Glomeraceae</taxon>
        <taxon>Rhizophagus</taxon>
    </lineage>
</organism>
<feature type="region of interest" description="Disordered" evidence="1">
    <location>
        <begin position="21"/>
        <end position="73"/>
    </location>
</feature>
<gene>
    <name evidence="2" type="ORF">RhiirC2_798949</name>
</gene>
<evidence type="ECO:0000313" key="2">
    <source>
        <dbReference type="EMBL" id="PKK56960.1"/>
    </source>
</evidence>
<evidence type="ECO:0000256" key="1">
    <source>
        <dbReference type="SAM" id="MobiDB-lite"/>
    </source>
</evidence>
<dbReference type="AlphaFoldDB" id="A0A2N1M5U3"/>
<reference evidence="2 3" key="1">
    <citation type="submission" date="2016-04" db="EMBL/GenBank/DDBJ databases">
        <title>Genome analyses suggest a sexual origin of heterokaryosis in a supposedly ancient asexual fungus.</title>
        <authorList>
            <person name="Ropars J."/>
            <person name="Sedzielewska K."/>
            <person name="Noel J."/>
            <person name="Charron P."/>
            <person name="Farinelli L."/>
            <person name="Marton T."/>
            <person name="Kruger M."/>
            <person name="Pelin A."/>
            <person name="Brachmann A."/>
            <person name="Corradi N."/>
        </authorList>
    </citation>
    <scope>NUCLEOTIDE SEQUENCE [LARGE SCALE GENOMIC DNA]</scope>
    <source>
        <strain evidence="2 3">C2</strain>
    </source>
</reference>
<protein>
    <submittedName>
        <fullName evidence="2">Uncharacterized protein</fullName>
    </submittedName>
</protein>
<sequence>MASQIILALYIELKWCQHSVPTLKKKHKPKTKNTPTKKSGDTGQSTNSNQSKKKDKKFSTKLTKDDNRLKNPE</sequence>
<evidence type="ECO:0000313" key="3">
    <source>
        <dbReference type="Proteomes" id="UP000233469"/>
    </source>
</evidence>
<name>A0A2N1M5U3_9GLOM</name>